<reference evidence="2 3" key="1">
    <citation type="journal article" date="2013" name="Proc. Natl. Acad. Sci. U.S.A.">
        <title>Genome of an arbuscular mycorrhizal fungus provides insight into the oldest plant symbiosis.</title>
        <authorList>
            <person name="Tisserant E."/>
            <person name="Malbreil M."/>
            <person name="Kuo A."/>
            <person name="Kohler A."/>
            <person name="Symeonidi A."/>
            <person name="Balestrini R."/>
            <person name="Charron P."/>
            <person name="Duensing N."/>
            <person name="Frei Dit Frey N."/>
            <person name="Gianinazzi-Pearson V."/>
            <person name="Gilbert L.B."/>
            <person name="Handa Y."/>
            <person name="Herr J.R."/>
            <person name="Hijri M."/>
            <person name="Koul R."/>
            <person name="Kawaguchi M."/>
            <person name="Krajinski F."/>
            <person name="Lammers P.J."/>
            <person name="Masclaux F.G."/>
            <person name="Murat C."/>
            <person name="Morin E."/>
            <person name="Ndikumana S."/>
            <person name="Pagni M."/>
            <person name="Petitpierre D."/>
            <person name="Requena N."/>
            <person name="Rosikiewicz P."/>
            <person name="Riley R."/>
            <person name="Saito K."/>
            <person name="San Clemente H."/>
            <person name="Shapiro H."/>
            <person name="van Tuinen D."/>
            <person name="Becard G."/>
            <person name="Bonfante P."/>
            <person name="Paszkowski U."/>
            <person name="Shachar-Hill Y.Y."/>
            <person name="Tuskan G.A."/>
            <person name="Young P.W."/>
            <person name="Sanders I.R."/>
            <person name="Henrissat B."/>
            <person name="Rensing S.A."/>
            <person name="Grigoriev I.V."/>
            <person name="Corradi N."/>
            <person name="Roux C."/>
            <person name="Martin F."/>
        </authorList>
    </citation>
    <scope>NUCLEOTIDE SEQUENCE [LARGE SCALE GENOMIC DNA]</scope>
    <source>
        <strain evidence="2 3">DAOM 197198</strain>
    </source>
</reference>
<accession>A0A2P4QUD7</accession>
<evidence type="ECO:0000313" key="2">
    <source>
        <dbReference type="EMBL" id="POG81239.1"/>
    </source>
</evidence>
<feature type="transmembrane region" description="Helical" evidence="1">
    <location>
        <begin position="37"/>
        <end position="56"/>
    </location>
</feature>
<reference evidence="2 3" key="2">
    <citation type="journal article" date="2018" name="New Phytol.">
        <title>High intraspecific genome diversity in the model arbuscular mycorrhizal symbiont Rhizophagus irregularis.</title>
        <authorList>
            <person name="Chen E.C.H."/>
            <person name="Morin E."/>
            <person name="Beaudet D."/>
            <person name="Noel J."/>
            <person name="Yildirir G."/>
            <person name="Ndikumana S."/>
            <person name="Charron P."/>
            <person name="St-Onge C."/>
            <person name="Giorgi J."/>
            <person name="Kruger M."/>
            <person name="Marton T."/>
            <person name="Ropars J."/>
            <person name="Grigoriev I.V."/>
            <person name="Hainaut M."/>
            <person name="Henrissat B."/>
            <person name="Roux C."/>
            <person name="Martin F."/>
            <person name="Corradi N."/>
        </authorList>
    </citation>
    <scope>NUCLEOTIDE SEQUENCE [LARGE SCALE GENOMIC DNA]</scope>
    <source>
        <strain evidence="2 3">DAOM 197198</strain>
    </source>
</reference>
<keyword evidence="1" id="KW-1133">Transmembrane helix</keyword>
<dbReference type="VEuPathDB" id="FungiDB:RhiirFUN_014335"/>
<dbReference type="AlphaFoldDB" id="A0A2P4QUD7"/>
<organism evidence="2 3">
    <name type="scientific">Rhizophagus irregularis (strain DAOM 181602 / DAOM 197198 / MUCL 43194)</name>
    <name type="common">Arbuscular mycorrhizal fungus</name>
    <name type="synonym">Glomus intraradices</name>
    <dbReference type="NCBI Taxonomy" id="747089"/>
    <lineage>
        <taxon>Eukaryota</taxon>
        <taxon>Fungi</taxon>
        <taxon>Fungi incertae sedis</taxon>
        <taxon>Mucoromycota</taxon>
        <taxon>Glomeromycotina</taxon>
        <taxon>Glomeromycetes</taxon>
        <taxon>Glomerales</taxon>
        <taxon>Glomeraceae</taxon>
        <taxon>Rhizophagus</taxon>
    </lineage>
</organism>
<evidence type="ECO:0000256" key="1">
    <source>
        <dbReference type="SAM" id="Phobius"/>
    </source>
</evidence>
<keyword evidence="3" id="KW-1185">Reference proteome</keyword>
<comment type="caution">
    <text evidence="2">The sequence shown here is derived from an EMBL/GenBank/DDBJ whole genome shotgun (WGS) entry which is preliminary data.</text>
</comment>
<keyword evidence="1" id="KW-0812">Transmembrane</keyword>
<keyword evidence="1" id="KW-0472">Membrane</keyword>
<evidence type="ECO:0000313" key="3">
    <source>
        <dbReference type="Proteomes" id="UP000018888"/>
    </source>
</evidence>
<dbReference type="EMBL" id="AUPC02000012">
    <property type="protein sequence ID" value="POG81239.1"/>
    <property type="molecule type" value="Genomic_DNA"/>
</dbReference>
<feature type="transmembrane region" description="Helical" evidence="1">
    <location>
        <begin position="7"/>
        <end position="25"/>
    </location>
</feature>
<dbReference type="Proteomes" id="UP000018888">
    <property type="component" value="Unassembled WGS sequence"/>
</dbReference>
<protein>
    <submittedName>
        <fullName evidence="2">Uncharacterized protein</fullName>
    </submittedName>
</protein>
<proteinExistence type="predicted"/>
<gene>
    <name evidence="2" type="ORF">GLOIN_2v1508857</name>
</gene>
<name>A0A2P4QUD7_RHIID</name>
<sequence>MIIYCKLLFVSVVFITASVFFHESFRGSAYENNFQNYFSIVFTSFNFFFLGLALYTHNLVSNSNYRINTLF</sequence>